<dbReference type="EMBL" id="KJ605395">
    <property type="protein sequence ID" value="AIU93759.1"/>
    <property type="molecule type" value="Genomic_DNA"/>
</dbReference>
<dbReference type="InterPro" id="IPR050464">
    <property type="entry name" value="Zeta_carotene_desat/Oxidored"/>
</dbReference>
<comment type="cofactor">
    <cofactor evidence="1">
        <name>FAD</name>
        <dbReference type="ChEBI" id="CHEBI:57692"/>
    </cofactor>
</comment>
<keyword evidence="5" id="KW-0614">Plasmid</keyword>
<proteinExistence type="predicted"/>
<dbReference type="SUPFAM" id="SSF51905">
    <property type="entry name" value="FAD/NAD(P)-binding domain"/>
    <property type="match status" value="1"/>
</dbReference>
<organism evidence="5">
    <name type="scientific">Rhodococcus sp. NS1</name>
    <dbReference type="NCBI Taxonomy" id="402236"/>
    <lineage>
        <taxon>Bacteria</taxon>
        <taxon>Bacillati</taxon>
        <taxon>Actinomycetota</taxon>
        <taxon>Actinomycetes</taxon>
        <taxon>Mycobacteriales</taxon>
        <taxon>Nocardiaceae</taxon>
        <taxon>Rhodococcus</taxon>
    </lineage>
</organism>
<dbReference type="Pfam" id="PF01593">
    <property type="entry name" value="Amino_oxidase"/>
    <property type="match status" value="1"/>
</dbReference>
<feature type="binding site" evidence="3">
    <location>
        <position position="361"/>
    </location>
    <ligand>
        <name>substrate</name>
    </ligand>
</feature>
<keyword evidence="2" id="KW-0560">Oxidoreductase</keyword>
<dbReference type="PRINTS" id="PR00757">
    <property type="entry name" value="AMINEOXDASEF"/>
</dbReference>
<dbReference type="InterPro" id="IPR001613">
    <property type="entry name" value="Flavin_amine_oxidase"/>
</dbReference>
<accession>A0A097SQF6</accession>
<sequence length="480" mass="52111">MHAVQGSEHPAKEEHLMYDAIIVGGGLAGLSAAHRLRHRNILLLEKEPRFGGRIRSERRGPHWLNWGAHVYNGPGSATGDLLTSVGIDSTPVPGSLAGLAMNGKLLTSGRVETYPFRVPMSWHDRIALMRAGIKVRLAVMQYSRVAAPRDGEDYRIRQQRIYDFLGDHTFTDFVGDLPPDADALFRPTVSRSAGDPEQVSAGAGVGYFHLVWDRTGGLSRNIVGGPSTLTETIGAGLGDAAKIGAEVTEVVHADNHVIVRYRHDGVDHEATARYAVLATTAPVISKIAPDLDPDVRDALSKIVYGPYVSAAFLTNETSSQPWDSSYAIATPKRAFNVFFNMSNAARAAEPVRGKGSSIMAFSPARFARPLIDRSDDDILDAYYRDLDDIFPGFPNLVEEAHVQRWPHGLAYCFPGRGALQPTLTRRGSRIMLAGDFLGTWYTETAVQSGFAAAQDILSALATPTPERSHALTATIGEHHG</sequence>
<geneLocation type="plasmid" evidence="5">
    <name>pNSL1</name>
</geneLocation>
<dbReference type="InterPro" id="IPR036188">
    <property type="entry name" value="FAD/NAD-bd_sf"/>
</dbReference>
<name>A0A097SQF6_9NOCA</name>
<evidence type="ECO:0000256" key="2">
    <source>
        <dbReference type="ARBA" id="ARBA00023002"/>
    </source>
</evidence>
<dbReference type="PANTHER" id="PTHR42923">
    <property type="entry name" value="PROTOPORPHYRINOGEN OXIDASE"/>
    <property type="match status" value="1"/>
</dbReference>
<dbReference type="Gene3D" id="3.50.50.60">
    <property type="entry name" value="FAD/NAD(P)-binding domain"/>
    <property type="match status" value="1"/>
</dbReference>
<reference evidence="5" key="1">
    <citation type="submission" date="2014-03" db="EMBL/GenBank/DDBJ databases">
        <authorList>
            <person name="Zhang G."/>
            <person name="Zhu L."/>
            <person name="Fang P."/>
        </authorList>
    </citation>
    <scope>NUCLEOTIDE SEQUENCE</scope>
    <source>
        <strain evidence="5">NS1</strain>
        <plasmid evidence="5">pNSL1</plasmid>
    </source>
</reference>
<evidence type="ECO:0000256" key="1">
    <source>
        <dbReference type="ARBA" id="ARBA00001974"/>
    </source>
</evidence>
<protein>
    <recommendedName>
        <fullName evidence="4">Amine oxidase domain-containing protein</fullName>
    </recommendedName>
</protein>
<evidence type="ECO:0000259" key="4">
    <source>
        <dbReference type="Pfam" id="PF01593"/>
    </source>
</evidence>
<feature type="binding site" evidence="3">
    <location>
        <position position="247"/>
    </location>
    <ligand>
        <name>FAD</name>
        <dbReference type="ChEBI" id="CHEBI:57692"/>
    </ligand>
</feature>
<dbReference type="AlphaFoldDB" id="A0A097SQF6"/>
<evidence type="ECO:0000256" key="3">
    <source>
        <dbReference type="PIRSR" id="PIRSR601613-1"/>
    </source>
</evidence>
<gene>
    <name evidence="5" type="ORF">LRS1606.325</name>
</gene>
<evidence type="ECO:0000313" key="5">
    <source>
        <dbReference type="EMBL" id="AIU93759.1"/>
    </source>
</evidence>
<dbReference type="GO" id="GO:0016491">
    <property type="term" value="F:oxidoreductase activity"/>
    <property type="evidence" value="ECO:0007669"/>
    <property type="project" value="UniProtKB-KW"/>
</dbReference>
<dbReference type="InterPro" id="IPR002937">
    <property type="entry name" value="Amino_oxidase"/>
</dbReference>
<feature type="domain" description="Amine oxidase" evidence="4">
    <location>
        <begin position="27"/>
        <end position="457"/>
    </location>
</feature>